<feature type="domain" description="MYND-type" evidence="5">
    <location>
        <begin position="10"/>
        <end position="46"/>
    </location>
</feature>
<keyword evidence="7" id="KW-1185">Reference proteome</keyword>
<keyword evidence="2 4" id="KW-0863">Zinc-finger</keyword>
<dbReference type="InParanoid" id="A0A5J5EJW1"/>
<dbReference type="Proteomes" id="UP000326924">
    <property type="component" value="Unassembled WGS sequence"/>
</dbReference>
<evidence type="ECO:0000313" key="6">
    <source>
        <dbReference type="EMBL" id="KAA8895710.1"/>
    </source>
</evidence>
<evidence type="ECO:0000313" key="7">
    <source>
        <dbReference type="Proteomes" id="UP000326924"/>
    </source>
</evidence>
<evidence type="ECO:0000256" key="1">
    <source>
        <dbReference type="ARBA" id="ARBA00022723"/>
    </source>
</evidence>
<evidence type="ECO:0000256" key="4">
    <source>
        <dbReference type="PROSITE-ProRule" id="PRU00134"/>
    </source>
</evidence>
<evidence type="ECO:0000259" key="5">
    <source>
        <dbReference type="PROSITE" id="PS50865"/>
    </source>
</evidence>
<protein>
    <recommendedName>
        <fullName evidence="5">MYND-type domain-containing protein</fullName>
    </recommendedName>
</protein>
<gene>
    <name evidence="6" type="ORF">FN846DRAFT_784675</name>
</gene>
<dbReference type="PROSITE" id="PS50865">
    <property type="entry name" value="ZF_MYND_2"/>
    <property type="match status" value="1"/>
</dbReference>
<dbReference type="InterPro" id="IPR002893">
    <property type="entry name" value="Znf_MYND"/>
</dbReference>
<keyword evidence="3" id="KW-0862">Zinc</keyword>
<proteinExistence type="predicted"/>
<feature type="non-terminal residue" evidence="6">
    <location>
        <position position="194"/>
    </location>
</feature>
<reference evidence="6 7" key="1">
    <citation type="submission" date="2019-09" db="EMBL/GenBank/DDBJ databases">
        <title>Draft genome of the ectomycorrhizal ascomycete Sphaerosporella brunnea.</title>
        <authorList>
            <consortium name="DOE Joint Genome Institute"/>
            <person name="Benucci G.M."/>
            <person name="Marozzi G."/>
            <person name="Antonielli L."/>
            <person name="Sanchez S."/>
            <person name="Marco P."/>
            <person name="Wang X."/>
            <person name="Falini L.B."/>
            <person name="Barry K."/>
            <person name="Haridas S."/>
            <person name="Lipzen A."/>
            <person name="Labutti K."/>
            <person name="Grigoriev I.V."/>
            <person name="Murat C."/>
            <person name="Martin F."/>
            <person name="Albertini E."/>
            <person name="Donnini D."/>
            <person name="Bonito G."/>
        </authorList>
    </citation>
    <scope>NUCLEOTIDE SEQUENCE [LARGE SCALE GENOMIC DNA]</scope>
    <source>
        <strain evidence="6 7">Sb_GMNB300</strain>
    </source>
</reference>
<sequence>MYTVSETAHCVMCNGPDAFRCGSCLHQWYCSKKCQKSDWSVHKILCAQRKDFETRPSPDSRRAILFHENKSVVEFIWATVKWFDLGDGEGVECPDDSLKAQFSTGSLRGMAFNINQVRGRKLLKCLDIRHRDAFLRDGSKLNQGIVMATKGKAGHPWAGPIVAMKHQDEGDDPIYYDDIDVADFRDVVDYFLAY</sequence>
<evidence type="ECO:0000256" key="2">
    <source>
        <dbReference type="ARBA" id="ARBA00022771"/>
    </source>
</evidence>
<dbReference type="Pfam" id="PF01753">
    <property type="entry name" value="zf-MYND"/>
    <property type="match status" value="1"/>
</dbReference>
<keyword evidence="1" id="KW-0479">Metal-binding</keyword>
<comment type="caution">
    <text evidence="6">The sequence shown here is derived from an EMBL/GenBank/DDBJ whole genome shotgun (WGS) entry which is preliminary data.</text>
</comment>
<name>A0A5J5EJW1_9PEZI</name>
<evidence type="ECO:0000256" key="3">
    <source>
        <dbReference type="ARBA" id="ARBA00022833"/>
    </source>
</evidence>
<dbReference type="SUPFAM" id="SSF144232">
    <property type="entry name" value="HIT/MYND zinc finger-like"/>
    <property type="match status" value="1"/>
</dbReference>
<dbReference type="AlphaFoldDB" id="A0A5J5EJW1"/>
<dbReference type="EMBL" id="VXIS01000248">
    <property type="protein sequence ID" value="KAA8895710.1"/>
    <property type="molecule type" value="Genomic_DNA"/>
</dbReference>
<dbReference type="Gene3D" id="6.10.140.2220">
    <property type="match status" value="1"/>
</dbReference>
<dbReference type="GO" id="GO:0008270">
    <property type="term" value="F:zinc ion binding"/>
    <property type="evidence" value="ECO:0007669"/>
    <property type="project" value="UniProtKB-KW"/>
</dbReference>
<dbReference type="OrthoDB" id="437457at2759"/>
<organism evidence="6 7">
    <name type="scientific">Sphaerosporella brunnea</name>
    <dbReference type="NCBI Taxonomy" id="1250544"/>
    <lineage>
        <taxon>Eukaryota</taxon>
        <taxon>Fungi</taxon>
        <taxon>Dikarya</taxon>
        <taxon>Ascomycota</taxon>
        <taxon>Pezizomycotina</taxon>
        <taxon>Pezizomycetes</taxon>
        <taxon>Pezizales</taxon>
        <taxon>Pyronemataceae</taxon>
        <taxon>Sphaerosporella</taxon>
    </lineage>
</organism>
<accession>A0A5J5EJW1</accession>